<evidence type="ECO:0000256" key="3">
    <source>
        <dbReference type="ARBA" id="ARBA00022989"/>
    </source>
</evidence>
<dbReference type="GO" id="GO:0012505">
    <property type="term" value="C:endomembrane system"/>
    <property type="evidence" value="ECO:0007669"/>
    <property type="project" value="UniProtKB-SubCell"/>
</dbReference>
<dbReference type="RefSeq" id="WP_109572353.1">
    <property type="nucleotide sequence ID" value="NZ_UHJL01000001.1"/>
</dbReference>
<protein>
    <recommendedName>
        <fullName evidence="6">DUF1232 domain-containing protein</fullName>
    </recommendedName>
</protein>
<dbReference type="Pfam" id="PF06803">
    <property type="entry name" value="DUF1232"/>
    <property type="match status" value="1"/>
</dbReference>
<dbReference type="AlphaFoldDB" id="A0A380RW98"/>
<sequence length="130" mass="14251">MANGKVYDDVEVHDMNDMHREKRSVKTGDEQNGAPVIWKALSVIIAMLAVVYDLSPIDAVPDTIPLFGWLDDVGFTVMAALNAYQQFAKDQNSMVVRLAKYVKWMMVAFIVLAGVAVGGLITAIIALVTH</sequence>
<keyword evidence="4 5" id="KW-0472">Membrane</keyword>
<gene>
    <name evidence="7" type="ORF">SAMN05661053_1074</name>
</gene>
<keyword evidence="2 5" id="KW-0812">Transmembrane</keyword>
<evidence type="ECO:0000256" key="5">
    <source>
        <dbReference type="SAM" id="Phobius"/>
    </source>
</evidence>
<reference evidence="7 8" key="1">
    <citation type="submission" date="2017-08" db="EMBL/GenBank/DDBJ databases">
        <authorList>
            <person name="de Groot N.N."/>
        </authorList>
    </citation>
    <scope>NUCLEOTIDE SEQUENCE [LARGE SCALE GENOMIC DNA]</scope>
    <source>
        <strain evidence="7 8">HM2</strain>
    </source>
</reference>
<dbReference type="InterPro" id="IPR010652">
    <property type="entry name" value="DUF1232"/>
</dbReference>
<evidence type="ECO:0000256" key="4">
    <source>
        <dbReference type="ARBA" id="ARBA00023136"/>
    </source>
</evidence>
<evidence type="ECO:0000259" key="6">
    <source>
        <dbReference type="Pfam" id="PF06803"/>
    </source>
</evidence>
<dbReference type="Proteomes" id="UP000255423">
    <property type="component" value="Unassembled WGS sequence"/>
</dbReference>
<feature type="domain" description="DUF1232" evidence="6">
    <location>
        <begin position="44"/>
        <end position="74"/>
    </location>
</feature>
<comment type="subcellular location">
    <subcellularLocation>
        <location evidence="1">Endomembrane system</location>
        <topology evidence="1">Multi-pass membrane protein</topology>
    </subcellularLocation>
</comment>
<organism evidence="7 8">
    <name type="scientific">Fibrobacter succinogenes</name>
    <name type="common">Bacteroides succinogenes</name>
    <dbReference type="NCBI Taxonomy" id="833"/>
    <lineage>
        <taxon>Bacteria</taxon>
        <taxon>Pseudomonadati</taxon>
        <taxon>Fibrobacterota</taxon>
        <taxon>Fibrobacteria</taxon>
        <taxon>Fibrobacterales</taxon>
        <taxon>Fibrobacteraceae</taxon>
        <taxon>Fibrobacter</taxon>
    </lineage>
</organism>
<keyword evidence="3 5" id="KW-1133">Transmembrane helix</keyword>
<dbReference type="EMBL" id="UHJL01000001">
    <property type="protein sequence ID" value="SUQ19830.1"/>
    <property type="molecule type" value="Genomic_DNA"/>
</dbReference>
<evidence type="ECO:0000313" key="8">
    <source>
        <dbReference type="Proteomes" id="UP000255423"/>
    </source>
</evidence>
<evidence type="ECO:0000256" key="2">
    <source>
        <dbReference type="ARBA" id="ARBA00022692"/>
    </source>
</evidence>
<feature type="transmembrane region" description="Helical" evidence="5">
    <location>
        <begin position="104"/>
        <end position="128"/>
    </location>
</feature>
<evidence type="ECO:0000313" key="7">
    <source>
        <dbReference type="EMBL" id="SUQ19830.1"/>
    </source>
</evidence>
<proteinExistence type="predicted"/>
<evidence type="ECO:0000256" key="1">
    <source>
        <dbReference type="ARBA" id="ARBA00004127"/>
    </source>
</evidence>
<name>A0A380RW98_FIBSU</name>
<accession>A0A380RW98</accession>